<accession>A0A232EKZ5</accession>
<name>A0A232EKZ5_9HYME</name>
<evidence type="ECO:0000313" key="3">
    <source>
        <dbReference type="Proteomes" id="UP000215335"/>
    </source>
</evidence>
<evidence type="ECO:0000313" key="2">
    <source>
        <dbReference type="EMBL" id="OXU19036.1"/>
    </source>
</evidence>
<feature type="non-terminal residue" evidence="2">
    <location>
        <position position="1"/>
    </location>
</feature>
<evidence type="ECO:0000256" key="1">
    <source>
        <dbReference type="SAM" id="MobiDB-lite"/>
    </source>
</evidence>
<feature type="compositionally biased region" description="Polar residues" evidence="1">
    <location>
        <begin position="22"/>
        <end position="34"/>
    </location>
</feature>
<dbReference type="Proteomes" id="UP000215335">
    <property type="component" value="Unassembled WGS sequence"/>
</dbReference>
<sequence length="98" mass="10997">RPVQDCEGPALFRGDHAPSQPAPRQTGNEESSPFFSLGRTFYQSIRLRVRKRDRETILSIAASQPYVAASDRGYARASDYQSSQPWTNLRCVGNNSYS</sequence>
<feature type="region of interest" description="Disordered" evidence="1">
    <location>
        <begin position="1"/>
        <end position="35"/>
    </location>
</feature>
<dbReference type="EMBL" id="NNAY01003667">
    <property type="protein sequence ID" value="OXU19036.1"/>
    <property type="molecule type" value="Genomic_DNA"/>
</dbReference>
<reference evidence="2 3" key="1">
    <citation type="journal article" date="2017" name="Curr. Biol.">
        <title>The Evolution of Venom by Co-option of Single-Copy Genes.</title>
        <authorList>
            <person name="Martinson E.O."/>
            <person name="Mrinalini"/>
            <person name="Kelkar Y.D."/>
            <person name="Chang C.H."/>
            <person name="Werren J.H."/>
        </authorList>
    </citation>
    <scope>NUCLEOTIDE SEQUENCE [LARGE SCALE GENOMIC DNA]</scope>
    <source>
        <strain evidence="2 3">Alberta</strain>
        <tissue evidence="2">Whole body</tissue>
    </source>
</reference>
<gene>
    <name evidence="2" type="ORF">TSAR_011959</name>
</gene>
<protein>
    <submittedName>
        <fullName evidence="2">Uncharacterized protein</fullName>
    </submittedName>
</protein>
<comment type="caution">
    <text evidence="2">The sequence shown here is derived from an EMBL/GenBank/DDBJ whole genome shotgun (WGS) entry which is preliminary data.</text>
</comment>
<proteinExistence type="predicted"/>
<keyword evidence="3" id="KW-1185">Reference proteome</keyword>
<dbReference type="AlphaFoldDB" id="A0A232EKZ5"/>
<organism evidence="2 3">
    <name type="scientific">Trichomalopsis sarcophagae</name>
    <dbReference type="NCBI Taxonomy" id="543379"/>
    <lineage>
        <taxon>Eukaryota</taxon>
        <taxon>Metazoa</taxon>
        <taxon>Ecdysozoa</taxon>
        <taxon>Arthropoda</taxon>
        <taxon>Hexapoda</taxon>
        <taxon>Insecta</taxon>
        <taxon>Pterygota</taxon>
        <taxon>Neoptera</taxon>
        <taxon>Endopterygota</taxon>
        <taxon>Hymenoptera</taxon>
        <taxon>Apocrita</taxon>
        <taxon>Proctotrupomorpha</taxon>
        <taxon>Chalcidoidea</taxon>
        <taxon>Pteromalidae</taxon>
        <taxon>Pteromalinae</taxon>
        <taxon>Trichomalopsis</taxon>
    </lineage>
</organism>